<dbReference type="EMBL" id="JAZAQF010000057">
    <property type="protein sequence ID" value="MFG3817769.1"/>
    <property type="molecule type" value="Genomic_DNA"/>
</dbReference>
<keyword evidence="2" id="KW-1185">Reference proteome</keyword>
<organism evidence="1 2">
    <name type="scientific">Limnothrix redekei LRLZ20PSL1</name>
    <dbReference type="NCBI Taxonomy" id="3112953"/>
    <lineage>
        <taxon>Bacteria</taxon>
        <taxon>Bacillati</taxon>
        <taxon>Cyanobacteriota</taxon>
        <taxon>Cyanophyceae</taxon>
        <taxon>Pseudanabaenales</taxon>
        <taxon>Pseudanabaenaceae</taxon>
        <taxon>Limnothrix</taxon>
    </lineage>
</organism>
<proteinExistence type="predicted"/>
<protein>
    <submittedName>
        <fullName evidence="1">Uncharacterized protein</fullName>
    </submittedName>
</protein>
<comment type="caution">
    <text evidence="1">The sequence shown here is derived from an EMBL/GenBank/DDBJ whole genome shotgun (WGS) entry which is preliminary data.</text>
</comment>
<dbReference type="Proteomes" id="UP001604335">
    <property type="component" value="Unassembled WGS sequence"/>
</dbReference>
<evidence type="ECO:0000313" key="1">
    <source>
        <dbReference type="EMBL" id="MFG3817769.1"/>
    </source>
</evidence>
<evidence type="ECO:0000313" key="2">
    <source>
        <dbReference type="Proteomes" id="UP001604335"/>
    </source>
</evidence>
<gene>
    <name evidence="1" type="ORF">VPK24_08990</name>
</gene>
<sequence>MAVSEYQWHNGAIIRNFLAEGEMGALRRRWRLTVPVFWAGGSTQVALRSVDRVAFLARSRSVIRLLFRACP</sequence>
<name>A0ABW7C9C3_9CYAN</name>
<reference evidence="2" key="1">
    <citation type="journal article" date="2024" name="Algal Res.">
        <title>Biochemical, toxicological and genomic investigation of a high-biomass producing Limnothrix strain isolated from Italian shallow drinking water reservoir.</title>
        <authorList>
            <person name="Simonazzi M."/>
            <person name="Shishido T.K."/>
            <person name="Delbaje E."/>
            <person name="Wahlsten M."/>
            <person name="Fewer D.P."/>
            <person name="Sivonen K."/>
            <person name="Pezzolesi L."/>
            <person name="Pistocchi R."/>
        </authorList>
    </citation>
    <scope>NUCLEOTIDE SEQUENCE [LARGE SCALE GENOMIC DNA]</scope>
    <source>
        <strain evidence="2">LRLZ20PSL1</strain>
    </source>
</reference>
<dbReference type="RefSeq" id="WP_393012324.1">
    <property type="nucleotide sequence ID" value="NZ_JAZAQF010000057.1"/>
</dbReference>
<accession>A0ABW7C9C3</accession>